<evidence type="ECO:0000256" key="1">
    <source>
        <dbReference type="SAM" id="Phobius"/>
    </source>
</evidence>
<keyword evidence="1" id="KW-0812">Transmembrane</keyword>
<evidence type="ECO:0000313" key="2">
    <source>
        <dbReference type="EMBL" id="XBH04356.1"/>
    </source>
</evidence>
<accession>A0AAU7CGI6</accession>
<feature type="transmembrane region" description="Helical" evidence="1">
    <location>
        <begin position="54"/>
        <end position="72"/>
    </location>
</feature>
<feature type="transmembrane region" description="Helical" evidence="1">
    <location>
        <begin position="78"/>
        <end position="98"/>
    </location>
</feature>
<dbReference type="AlphaFoldDB" id="A0AAU7CGI6"/>
<organism evidence="2">
    <name type="scientific">Singulisphaera sp. Ch08</name>
    <dbReference type="NCBI Taxonomy" id="3120278"/>
    <lineage>
        <taxon>Bacteria</taxon>
        <taxon>Pseudomonadati</taxon>
        <taxon>Planctomycetota</taxon>
        <taxon>Planctomycetia</taxon>
        <taxon>Isosphaerales</taxon>
        <taxon>Isosphaeraceae</taxon>
        <taxon>Singulisphaera</taxon>
    </lineage>
</organism>
<protein>
    <submittedName>
        <fullName evidence="2">Uncharacterized protein</fullName>
    </submittedName>
</protein>
<name>A0AAU7CGI6_9BACT</name>
<proteinExistence type="predicted"/>
<gene>
    <name evidence="2" type="ORF">V5E97_39605</name>
</gene>
<keyword evidence="1" id="KW-0472">Membrane</keyword>
<reference evidence="2" key="1">
    <citation type="submission" date="2024-05" db="EMBL/GenBank/DDBJ databases">
        <title>Planctomycetes of the genus Singulisphaera possess chitinolytic capabilities.</title>
        <authorList>
            <person name="Ivanova A."/>
        </authorList>
    </citation>
    <scope>NUCLEOTIDE SEQUENCE</scope>
    <source>
        <strain evidence="2">Ch08T</strain>
    </source>
</reference>
<sequence length="112" mass="11950">MERAAPAIIDQADEGHSCVIGLVGLPRGAFRIGVCQLETKPGEVDVGRPPCERVPFLFAVMSGMVIVGMPIVRGSPGVPMRMTLSMMMMVLTCSFVSMSDTGRRKAASQHEG</sequence>
<dbReference type="RefSeq" id="WP_406697107.1">
    <property type="nucleotide sequence ID" value="NZ_CP155447.1"/>
</dbReference>
<dbReference type="EMBL" id="CP155447">
    <property type="protein sequence ID" value="XBH04356.1"/>
    <property type="molecule type" value="Genomic_DNA"/>
</dbReference>
<keyword evidence="1" id="KW-1133">Transmembrane helix</keyword>